<dbReference type="Gene3D" id="1.10.238.10">
    <property type="entry name" value="EF-hand"/>
    <property type="match status" value="2"/>
</dbReference>
<protein>
    <submittedName>
        <fullName evidence="5">EF-hand domain-containing protein</fullName>
    </submittedName>
</protein>
<name>A0A914C8K6_9BILA</name>
<dbReference type="AlphaFoldDB" id="A0A914C8K6"/>
<dbReference type="InterPro" id="IPR018247">
    <property type="entry name" value="EF_Hand_1_Ca_BS"/>
</dbReference>
<dbReference type="InterPro" id="IPR002048">
    <property type="entry name" value="EF_hand_dom"/>
</dbReference>
<feature type="signal peptide" evidence="2">
    <location>
        <begin position="1"/>
        <end position="18"/>
    </location>
</feature>
<proteinExistence type="predicted"/>
<dbReference type="PROSITE" id="PS00018">
    <property type="entry name" value="EF_HAND_1"/>
    <property type="match status" value="1"/>
</dbReference>
<dbReference type="WBParaSite" id="ACRNAN_Path_545.g2062.t1">
    <property type="protein sequence ID" value="ACRNAN_Path_545.g2062.t1"/>
    <property type="gene ID" value="ACRNAN_Path_545.g2062"/>
</dbReference>
<evidence type="ECO:0000313" key="5">
    <source>
        <dbReference type="WBParaSite" id="ACRNAN_Path_545.g2062.t1"/>
    </source>
</evidence>
<dbReference type="Pfam" id="PF13202">
    <property type="entry name" value="EF-hand_5"/>
    <property type="match status" value="2"/>
</dbReference>
<evidence type="ECO:0000313" key="4">
    <source>
        <dbReference type="Proteomes" id="UP000887540"/>
    </source>
</evidence>
<dbReference type="InterPro" id="IPR011992">
    <property type="entry name" value="EF-hand-dom_pair"/>
</dbReference>
<evidence type="ECO:0000256" key="2">
    <source>
        <dbReference type="SAM" id="SignalP"/>
    </source>
</evidence>
<reference evidence="5" key="1">
    <citation type="submission" date="2022-11" db="UniProtKB">
        <authorList>
            <consortium name="WormBaseParasite"/>
        </authorList>
    </citation>
    <scope>IDENTIFICATION</scope>
</reference>
<keyword evidence="1" id="KW-0106">Calcium</keyword>
<dbReference type="PROSITE" id="PS50222">
    <property type="entry name" value="EF_HAND_2"/>
    <property type="match status" value="2"/>
</dbReference>
<evidence type="ECO:0000256" key="1">
    <source>
        <dbReference type="ARBA" id="ARBA00022837"/>
    </source>
</evidence>
<keyword evidence="2" id="KW-0732">Signal</keyword>
<feature type="chain" id="PRO_5037871618" evidence="2">
    <location>
        <begin position="19"/>
        <end position="201"/>
    </location>
</feature>
<dbReference type="Proteomes" id="UP000887540">
    <property type="component" value="Unplaced"/>
</dbReference>
<keyword evidence="4" id="KW-1185">Reference proteome</keyword>
<evidence type="ECO:0000259" key="3">
    <source>
        <dbReference type="PROSITE" id="PS50222"/>
    </source>
</evidence>
<dbReference type="SUPFAM" id="SSF47473">
    <property type="entry name" value="EF-hand"/>
    <property type="match status" value="1"/>
</dbReference>
<dbReference type="GO" id="GO:0005509">
    <property type="term" value="F:calcium ion binding"/>
    <property type="evidence" value="ECO:0007669"/>
    <property type="project" value="InterPro"/>
</dbReference>
<feature type="domain" description="EF-hand" evidence="3">
    <location>
        <begin position="61"/>
        <end position="96"/>
    </location>
</feature>
<organism evidence="4 5">
    <name type="scientific">Acrobeloides nanus</name>
    <dbReference type="NCBI Taxonomy" id="290746"/>
    <lineage>
        <taxon>Eukaryota</taxon>
        <taxon>Metazoa</taxon>
        <taxon>Ecdysozoa</taxon>
        <taxon>Nematoda</taxon>
        <taxon>Chromadorea</taxon>
        <taxon>Rhabditida</taxon>
        <taxon>Tylenchina</taxon>
        <taxon>Cephalobomorpha</taxon>
        <taxon>Cephaloboidea</taxon>
        <taxon>Cephalobidae</taxon>
        <taxon>Acrobeloides</taxon>
    </lineage>
</organism>
<feature type="domain" description="EF-hand" evidence="3">
    <location>
        <begin position="136"/>
        <end position="171"/>
    </location>
</feature>
<accession>A0A914C8K6</accession>
<sequence length="201" mass="23611">MNTFIILISSMLVGFVISYPLEIQSPDFETPGETHEQTFDRTDADKNAFLTFDEFLHTDIVYENMKREEFNVLDTNHDGAVSRNEYLNHFQKEKENADGMRAEYFGKIYEEYDNNFDLKLDQDEVTKVLAERFLLKPRENFANIFKSFDANNDGGLDITEYVKFDAEMPFHELDPVTVAYQQPSIFKQEKLPLMKPFKKIE</sequence>